<reference evidence="7" key="1">
    <citation type="journal article" date="2021" name="Genome Biol. Evol.">
        <title>A High-Quality Reference Genome for a Parasitic Bivalve with Doubly Uniparental Inheritance (Bivalvia: Unionida).</title>
        <authorList>
            <person name="Smith C.H."/>
        </authorList>
    </citation>
    <scope>NUCLEOTIDE SEQUENCE</scope>
    <source>
        <strain evidence="7">CHS0354</strain>
    </source>
</reference>
<dbReference type="Pfam" id="PF20519">
    <property type="entry name" value="Polycystin_dom"/>
    <property type="match status" value="1"/>
</dbReference>
<accession>A0AAE0SI46</accession>
<proteinExistence type="inferred from homology"/>
<comment type="similarity">
    <text evidence="2">Belongs to the polycystin family.</text>
</comment>
<name>A0AAE0SI46_9BIVA</name>
<reference evidence="7" key="2">
    <citation type="journal article" date="2021" name="Genome Biol. Evol.">
        <title>Developing a high-quality reference genome for a parasitic bivalve with doubly uniparental inheritance (Bivalvia: Unionida).</title>
        <authorList>
            <person name="Smith C.H."/>
        </authorList>
    </citation>
    <scope>NUCLEOTIDE SEQUENCE</scope>
    <source>
        <strain evidence="7">CHS0354</strain>
        <tissue evidence="7">Mantle</tissue>
    </source>
</reference>
<keyword evidence="3" id="KW-0812">Transmembrane</keyword>
<dbReference type="PANTHER" id="PTHR10877">
    <property type="entry name" value="POLYCYSTIN FAMILY MEMBER"/>
    <property type="match status" value="1"/>
</dbReference>
<evidence type="ECO:0000313" key="8">
    <source>
        <dbReference type="Proteomes" id="UP001195483"/>
    </source>
</evidence>
<evidence type="ECO:0000256" key="4">
    <source>
        <dbReference type="ARBA" id="ARBA00022989"/>
    </source>
</evidence>
<feature type="domain" description="Polycystin" evidence="6">
    <location>
        <begin position="7"/>
        <end position="136"/>
    </location>
</feature>
<protein>
    <recommendedName>
        <fullName evidence="6">Polycystin domain-containing protein</fullName>
    </recommendedName>
</protein>
<evidence type="ECO:0000256" key="1">
    <source>
        <dbReference type="ARBA" id="ARBA00004141"/>
    </source>
</evidence>
<keyword evidence="4" id="KW-1133">Transmembrane helix</keyword>
<dbReference type="GO" id="GO:0016020">
    <property type="term" value="C:membrane"/>
    <property type="evidence" value="ECO:0007669"/>
    <property type="project" value="UniProtKB-SubCell"/>
</dbReference>
<evidence type="ECO:0000313" key="7">
    <source>
        <dbReference type="EMBL" id="KAK3592416.1"/>
    </source>
</evidence>
<evidence type="ECO:0000256" key="2">
    <source>
        <dbReference type="ARBA" id="ARBA00007200"/>
    </source>
</evidence>
<organism evidence="7 8">
    <name type="scientific">Potamilus streckersoni</name>
    <dbReference type="NCBI Taxonomy" id="2493646"/>
    <lineage>
        <taxon>Eukaryota</taxon>
        <taxon>Metazoa</taxon>
        <taxon>Spiralia</taxon>
        <taxon>Lophotrochozoa</taxon>
        <taxon>Mollusca</taxon>
        <taxon>Bivalvia</taxon>
        <taxon>Autobranchia</taxon>
        <taxon>Heteroconchia</taxon>
        <taxon>Palaeoheterodonta</taxon>
        <taxon>Unionida</taxon>
        <taxon>Unionoidea</taxon>
        <taxon>Unionidae</taxon>
        <taxon>Ambleminae</taxon>
        <taxon>Lampsilini</taxon>
        <taxon>Potamilus</taxon>
    </lineage>
</organism>
<evidence type="ECO:0000259" key="6">
    <source>
        <dbReference type="Pfam" id="PF20519"/>
    </source>
</evidence>
<keyword evidence="8" id="KW-1185">Reference proteome</keyword>
<dbReference type="Proteomes" id="UP001195483">
    <property type="component" value="Unassembled WGS sequence"/>
</dbReference>
<comment type="caution">
    <text evidence="7">The sequence shown here is derived from an EMBL/GenBank/DDBJ whole genome shotgun (WGS) entry which is preliminary data.</text>
</comment>
<dbReference type="GO" id="GO:0050982">
    <property type="term" value="P:detection of mechanical stimulus"/>
    <property type="evidence" value="ECO:0007669"/>
    <property type="project" value="TreeGrafter"/>
</dbReference>
<dbReference type="GO" id="GO:0005262">
    <property type="term" value="F:calcium channel activity"/>
    <property type="evidence" value="ECO:0007669"/>
    <property type="project" value="TreeGrafter"/>
</dbReference>
<keyword evidence="5" id="KW-0472">Membrane</keyword>
<sequence>MSPLGYECRDDYNWVDDDTKPYLPGWQTPTEDQAVILDKMDEPNPWVYQSAFKLKNAPYVATVQTYKGGGYVLNFERSYRRTIRNVTRLRSEGWLDLNTRAVFLEFSVFNPNMNLFASIIMVQEFTAIGGAIPRSEFK</sequence>
<dbReference type="EMBL" id="JAEAOA010000313">
    <property type="protein sequence ID" value="KAK3592416.1"/>
    <property type="molecule type" value="Genomic_DNA"/>
</dbReference>
<dbReference type="AlphaFoldDB" id="A0AAE0SI46"/>
<gene>
    <name evidence="7" type="ORF">CHS0354_004041</name>
</gene>
<feature type="non-terminal residue" evidence="7">
    <location>
        <position position="138"/>
    </location>
</feature>
<evidence type="ECO:0000256" key="3">
    <source>
        <dbReference type="ARBA" id="ARBA00022692"/>
    </source>
</evidence>
<reference evidence="7" key="3">
    <citation type="submission" date="2023-05" db="EMBL/GenBank/DDBJ databases">
        <authorList>
            <person name="Smith C.H."/>
        </authorList>
    </citation>
    <scope>NUCLEOTIDE SEQUENCE</scope>
    <source>
        <strain evidence="7">CHS0354</strain>
        <tissue evidence="7">Mantle</tissue>
    </source>
</reference>
<dbReference type="InterPro" id="IPR051223">
    <property type="entry name" value="Polycystin"/>
</dbReference>
<dbReference type="InterPro" id="IPR046791">
    <property type="entry name" value="Polycystin_dom"/>
</dbReference>
<comment type="subcellular location">
    <subcellularLocation>
        <location evidence="1">Membrane</location>
        <topology evidence="1">Multi-pass membrane protein</topology>
    </subcellularLocation>
</comment>
<evidence type="ECO:0000256" key="5">
    <source>
        <dbReference type="ARBA" id="ARBA00023136"/>
    </source>
</evidence>
<dbReference type="PANTHER" id="PTHR10877:SF194">
    <property type="entry name" value="LOCATION OF VULVA DEFECTIVE 1"/>
    <property type="match status" value="1"/>
</dbReference>